<comment type="function">
    <text evidence="2">An aminoacyl-tRNA editing enzyme that deacylates mischarged D-aminoacyl-tRNAs. Also deacylates mischarged glycyl-tRNA(Ala), protecting cells against glycine mischarging by AlaRS. Acts via tRNA-based rather than protein-based catalysis; rejects L-amino acids rather than detecting D-amino acids in the active site. By recycling D-aminoacyl-tRNA to D-amino acids and free tRNA molecules, this enzyme counteracts the toxicity associated with the formation of D-aminoacyl-tRNA entities in vivo and helps enforce protein L-homochirality.</text>
</comment>
<dbReference type="SUPFAM" id="SSF69500">
    <property type="entry name" value="DTD-like"/>
    <property type="match status" value="1"/>
</dbReference>
<dbReference type="RefSeq" id="WP_097070435.1">
    <property type="nucleotide sequence ID" value="NZ_OBMT01000008.1"/>
</dbReference>
<proteinExistence type="inferred from homology"/>
<dbReference type="Pfam" id="PF02580">
    <property type="entry name" value="Tyr_Deacylase"/>
    <property type="match status" value="1"/>
</dbReference>
<dbReference type="GO" id="GO:0005737">
    <property type="term" value="C:cytoplasm"/>
    <property type="evidence" value="ECO:0007669"/>
    <property type="project" value="UniProtKB-SubCell"/>
</dbReference>
<keyword evidence="4" id="KW-1185">Reference proteome</keyword>
<accession>A0A285SSQ2</accession>
<comment type="catalytic activity">
    <reaction evidence="2">
        <text>glycyl-tRNA(Ala) + H2O = tRNA(Ala) + glycine + H(+)</text>
        <dbReference type="Rhea" id="RHEA:53744"/>
        <dbReference type="Rhea" id="RHEA-COMP:9657"/>
        <dbReference type="Rhea" id="RHEA-COMP:13640"/>
        <dbReference type="ChEBI" id="CHEBI:15377"/>
        <dbReference type="ChEBI" id="CHEBI:15378"/>
        <dbReference type="ChEBI" id="CHEBI:57305"/>
        <dbReference type="ChEBI" id="CHEBI:78442"/>
        <dbReference type="ChEBI" id="CHEBI:78522"/>
    </reaction>
</comment>
<protein>
    <recommendedName>
        <fullName evidence="2">D-aminoacyl-tRNA deacylase</fullName>
        <shortName evidence="2">DTD</shortName>
        <ecNumber evidence="2">3.1.1.96</ecNumber>
    </recommendedName>
    <alternativeName>
        <fullName evidence="2">Gly-tRNA(Ala) deacylase</fullName>
        <ecNumber evidence="2">3.1.1.-</ecNumber>
    </alternativeName>
</protein>
<feature type="short sequence motif" description="Gly-cisPro motif, important for rejection of L-amino acids" evidence="2">
    <location>
        <begin position="137"/>
        <end position="138"/>
    </location>
</feature>
<dbReference type="EC" id="3.1.1.96" evidence="2"/>
<dbReference type="Gene3D" id="3.50.80.10">
    <property type="entry name" value="D-tyrosyl-tRNA(Tyr) deacylase"/>
    <property type="match status" value="1"/>
</dbReference>
<keyword evidence="2" id="KW-0378">Hydrolase</keyword>
<sequence length="149" mass="15775">MRALIQRVSRAKVEVGERVTGEIGQGLLILVCAMQGDTEIAAEKLAARIAKLRIFKDAAGKMNRSVAEIGGACLVVSQFTLAADTSRGNRPGFSTAAPPEEGNRLYVHFSNILQDLGLSVANGEFGADMAVSLVNDGPVTIWMDSADRA</sequence>
<dbReference type="EMBL" id="OBMT01000008">
    <property type="protein sequence ID" value="SOC10992.1"/>
    <property type="molecule type" value="Genomic_DNA"/>
</dbReference>
<dbReference type="GO" id="GO:0106026">
    <property type="term" value="F:Gly-tRNA(Ala) deacylase activity"/>
    <property type="evidence" value="ECO:0007669"/>
    <property type="project" value="UniProtKB-UniRule"/>
</dbReference>
<dbReference type="PANTHER" id="PTHR10472:SF5">
    <property type="entry name" value="D-AMINOACYL-TRNA DEACYLASE 1"/>
    <property type="match status" value="1"/>
</dbReference>
<reference evidence="4" key="1">
    <citation type="submission" date="2017-08" db="EMBL/GenBank/DDBJ databases">
        <authorList>
            <person name="Varghese N."/>
            <person name="Submissions S."/>
        </authorList>
    </citation>
    <scope>NUCLEOTIDE SEQUENCE [LARGE SCALE GENOMIC DNA]</scope>
    <source>
        <strain evidence="4">JA276</strain>
    </source>
</reference>
<dbReference type="GO" id="GO:0051500">
    <property type="term" value="F:D-tyrosyl-tRNA(Tyr) deacylase activity"/>
    <property type="evidence" value="ECO:0007669"/>
    <property type="project" value="TreeGrafter"/>
</dbReference>
<dbReference type="GO" id="GO:0000049">
    <property type="term" value="F:tRNA binding"/>
    <property type="evidence" value="ECO:0007669"/>
    <property type="project" value="UniProtKB-UniRule"/>
</dbReference>
<evidence type="ECO:0000256" key="2">
    <source>
        <dbReference type="HAMAP-Rule" id="MF_00518"/>
    </source>
</evidence>
<dbReference type="AlphaFoldDB" id="A0A285SSQ2"/>
<dbReference type="CDD" id="cd00563">
    <property type="entry name" value="Dtyr_deacylase"/>
    <property type="match status" value="1"/>
</dbReference>
<dbReference type="HAMAP" id="MF_00518">
    <property type="entry name" value="Deacylase_Dtd"/>
    <property type="match status" value="1"/>
</dbReference>
<dbReference type="InterPro" id="IPR023509">
    <property type="entry name" value="DTD-like_sf"/>
</dbReference>
<dbReference type="Proteomes" id="UP000219111">
    <property type="component" value="Unassembled WGS sequence"/>
</dbReference>
<evidence type="ECO:0000256" key="1">
    <source>
        <dbReference type="ARBA" id="ARBA00009673"/>
    </source>
</evidence>
<evidence type="ECO:0000313" key="4">
    <source>
        <dbReference type="Proteomes" id="UP000219111"/>
    </source>
</evidence>
<dbReference type="GO" id="GO:0043908">
    <property type="term" value="F:Ser(Gly)-tRNA(Ala) hydrolase activity"/>
    <property type="evidence" value="ECO:0007669"/>
    <property type="project" value="UniProtKB-UniRule"/>
</dbReference>
<comment type="domain">
    <text evidence="2">A Gly-cisPro motif from one monomer fits into the active site of the other monomer to allow specific chiral rejection of L-amino acids.</text>
</comment>
<dbReference type="NCBIfam" id="TIGR00256">
    <property type="entry name" value="D-aminoacyl-tRNA deacylase"/>
    <property type="match status" value="1"/>
</dbReference>
<comment type="catalytic activity">
    <reaction evidence="2">
        <text>a D-aminoacyl-tRNA + H2O = a tRNA + a D-alpha-amino acid + H(+)</text>
        <dbReference type="Rhea" id="RHEA:13953"/>
        <dbReference type="Rhea" id="RHEA-COMP:10123"/>
        <dbReference type="Rhea" id="RHEA-COMP:10124"/>
        <dbReference type="ChEBI" id="CHEBI:15377"/>
        <dbReference type="ChEBI" id="CHEBI:15378"/>
        <dbReference type="ChEBI" id="CHEBI:59871"/>
        <dbReference type="ChEBI" id="CHEBI:78442"/>
        <dbReference type="ChEBI" id="CHEBI:79333"/>
        <dbReference type="EC" id="3.1.1.96"/>
    </reaction>
</comment>
<keyword evidence="2" id="KW-0694">RNA-binding</keyword>
<keyword evidence="2" id="KW-0963">Cytoplasm</keyword>
<comment type="subunit">
    <text evidence="2">Homodimer.</text>
</comment>
<evidence type="ECO:0000313" key="3">
    <source>
        <dbReference type="EMBL" id="SOC10992.1"/>
    </source>
</evidence>
<keyword evidence="2" id="KW-0820">tRNA-binding</keyword>
<dbReference type="InterPro" id="IPR003732">
    <property type="entry name" value="Daa-tRNA_deacyls_DTD"/>
</dbReference>
<comment type="similarity">
    <text evidence="1 2">Belongs to the DTD family.</text>
</comment>
<comment type="subcellular location">
    <subcellularLocation>
        <location evidence="2">Cytoplasm</location>
    </subcellularLocation>
</comment>
<name>A0A285SSQ2_9RHOB</name>
<dbReference type="PANTHER" id="PTHR10472">
    <property type="entry name" value="D-TYROSYL-TRNA TYR DEACYLASE"/>
    <property type="match status" value="1"/>
</dbReference>
<gene>
    <name evidence="2" type="primary">dtd</name>
    <name evidence="3" type="ORF">SAMN05877831_108140</name>
</gene>
<organism evidence="3 4">
    <name type="scientific">Rhodobacter maris</name>
    <dbReference type="NCBI Taxonomy" id="446682"/>
    <lineage>
        <taxon>Bacteria</taxon>
        <taxon>Pseudomonadati</taxon>
        <taxon>Pseudomonadota</taxon>
        <taxon>Alphaproteobacteria</taxon>
        <taxon>Rhodobacterales</taxon>
        <taxon>Rhodobacter group</taxon>
        <taxon>Rhodobacter</taxon>
    </lineage>
</organism>
<dbReference type="FunFam" id="3.50.80.10:FF:000001">
    <property type="entry name" value="D-aminoacyl-tRNA deacylase"/>
    <property type="match status" value="1"/>
</dbReference>
<dbReference type="GO" id="GO:0019478">
    <property type="term" value="P:D-amino acid catabolic process"/>
    <property type="evidence" value="ECO:0007669"/>
    <property type="project" value="UniProtKB-UniRule"/>
</dbReference>
<dbReference type="EC" id="3.1.1.-" evidence="2"/>
<dbReference type="OrthoDB" id="9801395at2"/>